<proteinExistence type="predicted"/>
<feature type="transmembrane region" description="Helical" evidence="1">
    <location>
        <begin position="12"/>
        <end position="34"/>
    </location>
</feature>
<keyword evidence="1" id="KW-0812">Transmembrane</keyword>
<evidence type="ECO:0000313" key="3">
    <source>
        <dbReference type="Proteomes" id="UP000616499"/>
    </source>
</evidence>
<evidence type="ECO:0000313" key="2">
    <source>
        <dbReference type="EMBL" id="GGM24216.1"/>
    </source>
</evidence>
<keyword evidence="1" id="KW-0472">Membrane</keyword>
<dbReference type="Proteomes" id="UP000616499">
    <property type="component" value="Unassembled WGS sequence"/>
</dbReference>
<organism evidence="2 3">
    <name type="scientific">Pseudomonas asuensis</name>
    <dbReference type="NCBI Taxonomy" id="1825787"/>
    <lineage>
        <taxon>Bacteria</taxon>
        <taxon>Pseudomonadati</taxon>
        <taxon>Pseudomonadota</taxon>
        <taxon>Gammaproteobacteria</taxon>
        <taxon>Pseudomonadales</taxon>
        <taxon>Pseudomonadaceae</taxon>
        <taxon>Pseudomonas</taxon>
    </lineage>
</organism>
<evidence type="ECO:0000256" key="1">
    <source>
        <dbReference type="SAM" id="Phobius"/>
    </source>
</evidence>
<reference evidence="3" key="1">
    <citation type="journal article" date="2019" name="Int. J. Syst. Evol. Microbiol.">
        <title>The Global Catalogue of Microorganisms (GCM) 10K type strain sequencing project: providing services to taxonomists for standard genome sequencing and annotation.</title>
        <authorList>
            <consortium name="The Broad Institute Genomics Platform"/>
            <consortium name="The Broad Institute Genome Sequencing Center for Infectious Disease"/>
            <person name="Wu L."/>
            <person name="Ma J."/>
        </authorList>
    </citation>
    <scope>NUCLEOTIDE SEQUENCE [LARGE SCALE GENOMIC DNA]</scope>
    <source>
        <strain evidence="3">JCM 13501</strain>
    </source>
</reference>
<name>A0ABQ2H315_9PSED</name>
<comment type="caution">
    <text evidence="2">The sequence shown here is derived from an EMBL/GenBank/DDBJ whole genome shotgun (WGS) entry which is preliminary data.</text>
</comment>
<accession>A0ABQ2H315</accession>
<feature type="transmembrane region" description="Helical" evidence="1">
    <location>
        <begin position="84"/>
        <end position="109"/>
    </location>
</feature>
<gene>
    <name evidence="2" type="ORF">GCM10009425_38770</name>
</gene>
<protein>
    <submittedName>
        <fullName evidence="2">Uncharacterized protein</fullName>
    </submittedName>
</protein>
<sequence length="118" mass="12972">MPMGSIEATSWLPMIGVLGNVPLVLVWLTGLLVACLKWRTHRKASLLCLLSMIILLVWLAAYSVLTLALPVLLPLWQIELAPGWAYALLNAIGNLITAVCYALLLWAIFTDRSSQRSA</sequence>
<keyword evidence="1" id="KW-1133">Transmembrane helix</keyword>
<feature type="transmembrane region" description="Helical" evidence="1">
    <location>
        <begin position="46"/>
        <end position="72"/>
    </location>
</feature>
<dbReference type="EMBL" id="BMNW01000010">
    <property type="protein sequence ID" value="GGM24216.1"/>
    <property type="molecule type" value="Genomic_DNA"/>
</dbReference>
<keyword evidence="3" id="KW-1185">Reference proteome</keyword>